<accession>A0ABY5UYC4</accession>
<dbReference type="InterPro" id="IPR005135">
    <property type="entry name" value="Endo/exonuclease/phosphatase"/>
</dbReference>
<dbReference type="GO" id="GO:0004519">
    <property type="term" value="F:endonuclease activity"/>
    <property type="evidence" value="ECO:0007669"/>
    <property type="project" value="UniProtKB-KW"/>
</dbReference>
<feature type="domain" description="Endonuclease/exonuclease/phosphatase" evidence="1">
    <location>
        <begin position="33"/>
        <end position="248"/>
    </location>
</feature>
<evidence type="ECO:0000313" key="2">
    <source>
        <dbReference type="EMBL" id="UWN56965.1"/>
    </source>
</evidence>
<sequence>MKYLREILLCVVLTAACSVATLHGGDSLSLKIMTYNLRFGEKASLEELAEAIRAQRPDLVALQEIDCRTRRPGVERQHDKDFVTELGLRTGMFPLYGKTIPHAGGWYGIGILTAGPYISVQKLMLPQASATEEPRALLLATIEAGGDTIVFASTHLSLSAQSRRMQAEFIAREIGSLRFPALLGGDFNAGPNAPEIETMTRTGKMLCDRQPTFPADGPEIRLDYLFGFPAGKWRLESTRVVPSEFSDHRAVVSVVTPVR</sequence>
<dbReference type="RefSeq" id="WP_019245706.1">
    <property type="nucleotide sequence ID" value="NZ_CAPH01000009.1"/>
</dbReference>
<evidence type="ECO:0000259" key="1">
    <source>
        <dbReference type="Pfam" id="PF03372"/>
    </source>
</evidence>
<name>A0ABY5UYC4_9BACT</name>
<keyword evidence="3" id="KW-1185">Reference proteome</keyword>
<proteinExistence type="predicted"/>
<keyword evidence="2" id="KW-0255">Endonuclease</keyword>
<dbReference type="InterPro" id="IPR051916">
    <property type="entry name" value="GPI-anchor_lipid_remodeler"/>
</dbReference>
<organism evidence="2 3">
    <name type="scientific">Alistipes ihumii AP11</name>
    <dbReference type="NCBI Taxonomy" id="1211813"/>
    <lineage>
        <taxon>Bacteria</taxon>
        <taxon>Pseudomonadati</taxon>
        <taxon>Bacteroidota</taxon>
        <taxon>Bacteroidia</taxon>
        <taxon>Bacteroidales</taxon>
        <taxon>Rikenellaceae</taxon>
        <taxon>Alistipes</taxon>
    </lineage>
</organism>
<dbReference type="Proteomes" id="UP001059295">
    <property type="component" value="Chromosome"/>
</dbReference>
<keyword evidence="2" id="KW-0378">Hydrolase</keyword>
<evidence type="ECO:0000313" key="3">
    <source>
        <dbReference type="Proteomes" id="UP001059295"/>
    </source>
</evidence>
<reference evidence="2" key="1">
    <citation type="journal article" date="2022" name="Cell">
        <title>Design, construction, and in vivo augmentation of a complex gut microbiome.</title>
        <authorList>
            <person name="Cheng A.G."/>
            <person name="Ho P.Y."/>
            <person name="Aranda-Diaz A."/>
            <person name="Jain S."/>
            <person name="Yu F.B."/>
            <person name="Meng X."/>
            <person name="Wang M."/>
            <person name="Iakiviak M."/>
            <person name="Nagashima K."/>
            <person name="Zhao A."/>
            <person name="Murugkar P."/>
            <person name="Patil A."/>
            <person name="Atabakhsh K."/>
            <person name="Weakley A."/>
            <person name="Yan J."/>
            <person name="Brumbaugh A.R."/>
            <person name="Higginbottom S."/>
            <person name="Dimas A."/>
            <person name="Shiver A.L."/>
            <person name="Deutschbauer A."/>
            <person name="Neff N."/>
            <person name="Sonnenburg J.L."/>
            <person name="Huang K.C."/>
            <person name="Fischbach M.A."/>
        </authorList>
    </citation>
    <scope>NUCLEOTIDE SEQUENCE</scope>
    <source>
        <strain evidence="2">AP11</strain>
    </source>
</reference>
<keyword evidence="2" id="KW-0540">Nuclease</keyword>
<dbReference type="Gene3D" id="3.60.10.10">
    <property type="entry name" value="Endonuclease/exonuclease/phosphatase"/>
    <property type="match status" value="1"/>
</dbReference>
<protein>
    <submittedName>
        <fullName evidence="2">Endonuclease/exonuclease/phosphatase family protein</fullName>
    </submittedName>
</protein>
<gene>
    <name evidence="2" type="ORF">NQ491_09960</name>
</gene>
<dbReference type="InterPro" id="IPR036691">
    <property type="entry name" value="Endo/exonu/phosph_ase_sf"/>
</dbReference>
<dbReference type="Pfam" id="PF03372">
    <property type="entry name" value="Exo_endo_phos"/>
    <property type="match status" value="1"/>
</dbReference>
<dbReference type="PANTHER" id="PTHR14859:SF15">
    <property type="entry name" value="ENDONUCLEASE_EXONUCLEASE_PHOSPHATASE DOMAIN-CONTAINING PROTEIN"/>
    <property type="match status" value="1"/>
</dbReference>
<dbReference type="GeneID" id="82892060"/>
<dbReference type="EMBL" id="CP102294">
    <property type="protein sequence ID" value="UWN56965.1"/>
    <property type="molecule type" value="Genomic_DNA"/>
</dbReference>
<dbReference type="PANTHER" id="PTHR14859">
    <property type="entry name" value="CALCOFLUOR WHITE HYPERSENSITIVE PROTEIN PRECURSOR"/>
    <property type="match status" value="1"/>
</dbReference>
<dbReference type="PROSITE" id="PS51257">
    <property type="entry name" value="PROKAR_LIPOPROTEIN"/>
    <property type="match status" value="1"/>
</dbReference>
<dbReference type="SUPFAM" id="SSF56219">
    <property type="entry name" value="DNase I-like"/>
    <property type="match status" value="1"/>
</dbReference>